<proteinExistence type="predicted"/>
<dbReference type="AlphaFoldDB" id="A0A1C3YRQ3"/>
<evidence type="ECO:0000313" key="1">
    <source>
        <dbReference type="EMBL" id="SCB72759.1"/>
    </source>
</evidence>
<keyword evidence="2" id="KW-1185">Reference proteome</keyword>
<protein>
    <recommendedName>
        <fullName evidence="3">cAMP-binding domain of CRP or a regulatory subunit of cAMP-dependent protein kinases</fullName>
    </recommendedName>
</protein>
<dbReference type="EMBL" id="FMAR01000001">
    <property type="protein sequence ID" value="SCB72759.1"/>
    <property type="molecule type" value="Genomic_DNA"/>
</dbReference>
<gene>
    <name evidence="1" type="ORF">GA0116948_10171</name>
</gene>
<dbReference type="RefSeq" id="WP_089707854.1">
    <property type="nucleotide sequence ID" value="NZ_QCYL01000001.1"/>
</dbReference>
<sequence>MSKALREYIEKIVPLTDKEFEVVLSHFTHKKFRKHQFLVQEGNYVDNDFLLQYPTLLQRVPKTFIAAYLGVSRETLSRLSSAV</sequence>
<organism evidence="1 2">
    <name type="scientific">Chitinophaga costaii</name>
    <dbReference type="NCBI Taxonomy" id="1335309"/>
    <lineage>
        <taxon>Bacteria</taxon>
        <taxon>Pseudomonadati</taxon>
        <taxon>Bacteroidota</taxon>
        <taxon>Chitinophagia</taxon>
        <taxon>Chitinophagales</taxon>
        <taxon>Chitinophagaceae</taxon>
        <taxon>Chitinophaga</taxon>
    </lineage>
</organism>
<evidence type="ECO:0000313" key="2">
    <source>
        <dbReference type="Proteomes" id="UP000242818"/>
    </source>
</evidence>
<evidence type="ECO:0008006" key="3">
    <source>
        <dbReference type="Google" id="ProtNLM"/>
    </source>
</evidence>
<dbReference type="Proteomes" id="UP000242818">
    <property type="component" value="Unassembled WGS sequence"/>
</dbReference>
<name>A0A1C3YRQ3_9BACT</name>
<dbReference type="STRING" id="1335309.GA0116948_10171"/>
<dbReference type="Gene3D" id="2.60.120.10">
    <property type="entry name" value="Jelly Rolls"/>
    <property type="match status" value="1"/>
</dbReference>
<dbReference type="InterPro" id="IPR014710">
    <property type="entry name" value="RmlC-like_jellyroll"/>
</dbReference>
<dbReference type="OrthoDB" id="1092431at2"/>
<reference evidence="1 2" key="1">
    <citation type="submission" date="2016-08" db="EMBL/GenBank/DDBJ databases">
        <authorList>
            <person name="Seilhamer J.J."/>
        </authorList>
    </citation>
    <scope>NUCLEOTIDE SEQUENCE [LARGE SCALE GENOMIC DNA]</scope>
    <source>
        <strain evidence="1 2">A37T2</strain>
    </source>
</reference>
<dbReference type="InterPro" id="IPR018490">
    <property type="entry name" value="cNMP-bd_dom_sf"/>
</dbReference>
<dbReference type="SUPFAM" id="SSF51206">
    <property type="entry name" value="cAMP-binding domain-like"/>
    <property type="match status" value="1"/>
</dbReference>
<accession>A0A1C3YRQ3</accession>